<evidence type="ECO:0000313" key="4">
    <source>
        <dbReference type="Proteomes" id="UP001201812"/>
    </source>
</evidence>
<feature type="compositionally biased region" description="Pro residues" evidence="1">
    <location>
        <begin position="247"/>
        <end position="259"/>
    </location>
</feature>
<comment type="caution">
    <text evidence="3">The sequence shown here is derived from an EMBL/GenBank/DDBJ whole genome shotgun (WGS) entry which is preliminary data.</text>
</comment>
<proteinExistence type="predicted"/>
<evidence type="ECO:0000256" key="2">
    <source>
        <dbReference type="SAM" id="SignalP"/>
    </source>
</evidence>
<dbReference type="AlphaFoldDB" id="A0AAD4MJD6"/>
<dbReference type="EMBL" id="JAKKPZ010000496">
    <property type="protein sequence ID" value="KAI1694555.1"/>
    <property type="molecule type" value="Genomic_DNA"/>
</dbReference>
<feature type="compositionally biased region" description="Basic and acidic residues" evidence="1">
    <location>
        <begin position="264"/>
        <end position="276"/>
    </location>
</feature>
<feature type="compositionally biased region" description="Polar residues" evidence="1">
    <location>
        <begin position="189"/>
        <end position="200"/>
    </location>
</feature>
<feature type="compositionally biased region" description="Basic and acidic residues" evidence="1">
    <location>
        <begin position="284"/>
        <end position="298"/>
    </location>
</feature>
<dbReference type="Proteomes" id="UP001201812">
    <property type="component" value="Unassembled WGS sequence"/>
</dbReference>
<feature type="chain" id="PRO_5042060278" evidence="2">
    <location>
        <begin position="28"/>
        <end position="298"/>
    </location>
</feature>
<accession>A0AAD4MJD6</accession>
<name>A0AAD4MJD6_9BILA</name>
<protein>
    <submittedName>
        <fullName evidence="3">Uncharacterized protein</fullName>
    </submittedName>
</protein>
<evidence type="ECO:0000256" key="1">
    <source>
        <dbReference type="SAM" id="MobiDB-lite"/>
    </source>
</evidence>
<organism evidence="3 4">
    <name type="scientific">Ditylenchus destructor</name>
    <dbReference type="NCBI Taxonomy" id="166010"/>
    <lineage>
        <taxon>Eukaryota</taxon>
        <taxon>Metazoa</taxon>
        <taxon>Ecdysozoa</taxon>
        <taxon>Nematoda</taxon>
        <taxon>Chromadorea</taxon>
        <taxon>Rhabditida</taxon>
        <taxon>Tylenchina</taxon>
        <taxon>Tylenchomorpha</taxon>
        <taxon>Sphaerularioidea</taxon>
        <taxon>Anguinidae</taxon>
        <taxon>Anguininae</taxon>
        <taxon>Ditylenchus</taxon>
    </lineage>
</organism>
<feature type="region of interest" description="Disordered" evidence="1">
    <location>
        <begin position="189"/>
        <end position="298"/>
    </location>
</feature>
<keyword evidence="2" id="KW-0732">Signal</keyword>
<gene>
    <name evidence="3" type="ORF">DdX_20054</name>
</gene>
<sequence>MDVLRIDIMLNCLVILAAVFFQNCFSAVNIEGTFSFGTKANINVLLAPMPNGKTPDWNNALHGTVDNKTGKYEIYIEGQTTLYAWCFSVGGEKYQVLKQDDPVELKVTDVLSRSTKTKTWNIKCTEKLIPKGTPPAKVPHKDPGIAEKAQRWEAQGQPGEVEKVITVTLANPIMPDVKTFAKAVPISKVQEQGQTQNQPKAGSKGPGQGPPAQISIPRGLPAEKQSESSPSKPSRPPPEIPTGGPGVRPPLPGTRPPVPGGAVESDKTDSKLKAEALKAPGKLDQNRLRNPYADEFRA</sequence>
<feature type="signal peptide" evidence="2">
    <location>
        <begin position="1"/>
        <end position="27"/>
    </location>
</feature>
<reference evidence="3" key="1">
    <citation type="submission" date="2022-01" db="EMBL/GenBank/DDBJ databases">
        <title>Genome Sequence Resource for Two Populations of Ditylenchus destructor, the Migratory Endoparasitic Phytonematode.</title>
        <authorList>
            <person name="Zhang H."/>
            <person name="Lin R."/>
            <person name="Xie B."/>
        </authorList>
    </citation>
    <scope>NUCLEOTIDE SEQUENCE</scope>
    <source>
        <strain evidence="3">BazhouSP</strain>
    </source>
</reference>
<evidence type="ECO:0000313" key="3">
    <source>
        <dbReference type="EMBL" id="KAI1694555.1"/>
    </source>
</evidence>
<keyword evidence="4" id="KW-1185">Reference proteome</keyword>